<evidence type="ECO:0000313" key="2">
    <source>
        <dbReference type="EMBL" id="SVC80820.1"/>
    </source>
</evidence>
<dbReference type="InterPro" id="IPR001029">
    <property type="entry name" value="Flagellin_N"/>
</dbReference>
<protein>
    <recommendedName>
        <fullName evidence="1">Flagellin N-terminal domain-containing protein</fullName>
    </recommendedName>
</protein>
<dbReference type="PANTHER" id="PTHR42792:SF2">
    <property type="entry name" value="FLAGELLIN"/>
    <property type="match status" value="1"/>
</dbReference>
<dbReference type="InterPro" id="IPR001492">
    <property type="entry name" value="Flagellin"/>
</dbReference>
<feature type="non-terminal residue" evidence="2">
    <location>
        <position position="336"/>
    </location>
</feature>
<gene>
    <name evidence="2" type="ORF">METZ01_LOCUS333674</name>
</gene>
<dbReference type="SUPFAM" id="SSF64518">
    <property type="entry name" value="Phase 1 flagellin"/>
    <property type="match status" value="1"/>
</dbReference>
<name>A0A382Q764_9ZZZZ</name>
<dbReference type="GO" id="GO:0009288">
    <property type="term" value="C:bacterial-type flagellum"/>
    <property type="evidence" value="ECO:0007669"/>
    <property type="project" value="InterPro"/>
</dbReference>
<dbReference type="AlphaFoldDB" id="A0A382Q764"/>
<organism evidence="2">
    <name type="scientific">marine metagenome</name>
    <dbReference type="NCBI Taxonomy" id="408172"/>
    <lineage>
        <taxon>unclassified sequences</taxon>
        <taxon>metagenomes</taxon>
        <taxon>ecological metagenomes</taxon>
    </lineage>
</organism>
<reference evidence="2" key="1">
    <citation type="submission" date="2018-05" db="EMBL/GenBank/DDBJ databases">
        <authorList>
            <person name="Lanie J.A."/>
            <person name="Ng W.-L."/>
            <person name="Kazmierczak K.M."/>
            <person name="Andrzejewski T.M."/>
            <person name="Davidsen T.M."/>
            <person name="Wayne K.J."/>
            <person name="Tettelin H."/>
            <person name="Glass J.I."/>
            <person name="Rusch D."/>
            <person name="Podicherti R."/>
            <person name="Tsui H.-C.T."/>
            <person name="Winkler M.E."/>
        </authorList>
    </citation>
    <scope>NUCLEOTIDE SEQUENCE</scope>
</reference>
<feature type="domain" description="Flagellin N-terminal" evidence="1">
    <location>
        <begin position="1"/>
        <end position="92"/>
    </location>
</feature>
<evidence type="ECO:0000259" key="1">
    <source>
        <dbReference type="Pfam" id="PF00669"/>
    </source>
</evidence>
<feature type="non-terminal residue" evidence="2">
    <location>
        <position position="1"/>
    </location>
</feature>
<accession>A0A382Q764</accession>
<dbReference type="PRINTS" id="PR00207">
    <property type="entry name" value="FLAGELLIN"/>
</dbReference>
<dbReference type="Pfam" id="PF00669">
    <property type="entry name" value="Flagellin_N"/>
    <property type="match status" value="1"/>
</dbReference>
<proteinExistence type="predicted"/>
<dbReference type="GO" id="GO:0005198">
    <property type="term" value="F:structural molecule activity"/>
    <property type="evidence" value="ECO:0007669"/>
    <property type="project" value="InterPro"/>
</dbReference>
<sequence>SEQLRAQTASLKQAIDNTEMSVSLMQTAEAALDEVSRSLISARQLTVHAANTGTNDEFMHTADQQEIESILTEINMIAANTQYGKNFLLDGSRAGNGITTGESLEFLDADHRATSSGPGGHEINISRASTRSEVTGSVALSQQIIEQGEQMTITEGGRTVNFKTITNANVEQNMNELALAIEEAGLNLELVRPDTGGSDGFTPQLLTLRHKNYGSEHSFQVTTNTAGLISNQSDVPDWIQTGVDVAGEIAGEESTGRGQVLTGGPGAGVAEGIRIRYTGEKAPEGQTAGTVTFMQNSLEFHIGHNVNHRTKVSFNSVKAATLGSGIQNDSNFSSLA</sequence>
<dbReference type="EMBL" id="UINC01112114">
    <property type="protein sequence ID" value="SVC80820.1"/>
    <property type="molecule type" value="Genomic_DNA"/>
</dbReference>
<dbReference type="Gene3D" id="1.20.1330.10">
    <property type="entry name" value="f41 fragment of flagellin, N-terminal domain"/>
    <property type="match status" value="1"/>
</dbReference>
<dbReference type="PANTHER" id="PTHR42792">
    <property type="entry name" value="FLAGELLIN"/>
    <property type="match status" value="1"/>
</dbReference>